<protein>
    <submittedName>
        <fullName evidence="1">Uncharacterized protein</fullName>
    </submittedName>
</protein>
<dbReference type="EMBL" id="BARW01041790">
    <property type="protein sequence ID" value="GAJ18085.1"/>
    <property type="molecule type" value="Genomic_DNA"/>
</dbReference>
<feature type="non-terminal residue" evidence="1">
    <location>
        <position position="85"/>
    </location>
</feature>
<comment type="caution">
    <text evidence="1">The sequence shown here is derived from an EMBL/GenBank/DDBJ whole genome shotgun (WGS) entry which is preliminary data.</text>
</comment>
<reference evidence="1" key="1">
    <citation type="journal article" date="2014" name="Front. Microbiol.">
        <title>High frequency of phylogenetically diverse reductive dehalogenase-homologous genes in deep subseafloor sedimentary metagenomes.</title>
        <authorList>
            <person name="Kawai M."/>
            <person name="Futagami T."/>
            <person name="Toyoda A."/>
            <person name="Takaki Y."/>
            <person name="Nishi S."/>
            <person name="Hori S."/>
            <person name="Arai W."/>
            <person name="Tsubouchi T."/>
            <person name="Morono Y."/>
            <person name="Uchiyama I."/>
            <person name="Ito T."/>
            <person name="Fujiyama A."/>
            <person name="Inagaki F."/>
            <person name="Takami H."/>
        </authorList>
    </citation>
    <scope>NUCLEOTIDE SEQUENCE</scope>
    <source>
        <strain evidence="1">Expedition CK06-06</strain>
    </source>
</reference>
<proteinExistence type="predicted"/>
<gene>
    <name evidence="1" type="ORF">S12H4_62355</name>
</gene>
<feature type="non-terminal residue" evidence="1">
    <location>
        <position position="1"/>
    </location>
</feature>
<evidence type="ECO:0000313" key="1">
    <source>
        <dbReference type="EMBL" id="GAJ18085.1"/>
    </source>
</evidence>
<accession>X1VZ99</accession>
<name>X1VZ99_9ZZZZ</name>
<organism evidence="1">
    <name type="scientific">marine sediment metagenome</name>
    <dbReference type="NCBI Taxonomy" id="412755"/>
    <lineage>
        <taxon>unclassified sequences</taxon>
        <taxon>metagenomes</taxon>
        <taxon>ecological metagenomes</taxon>
    </lineage>
</organism>
<sequence length="85" mass="9771">RIQRVVYIAAWILYLHIRRGSSAGNDQVNQFDQPVHVPPRLEILYKIVSDDQPGLPGLSYHMLEKELGTYSEELTRKPRLVVGTK</sequence>
<dbReference type="AlphaFoldDB" id="X1VZ99"/>